<evidence type="ECO:0000313" key="16">
    <source>
        <dbReference type="EMBL" id="CAG7836498.1"/>
    </source>
</evidence>
<feature type="binding site" evidence="14">
    <location>
        <position position="195"/>
    </location>
    <ligand>
        <name>Mg(2+)</name>
        <dbReference type="ChEBI" id="CHEBI:18420"/>
        <label>1</label>
        <note>catalytic</note>
    </ligand>
</feature>
<comment type="subcellular location">
    <subcellularLocation>
        <location evidence="3">Membrane</location>
        <topology evidence="3">Single-pass membrane protein</topology>
    </subcellularLocation>
</comment>
<evidence type="ECO:0000313" key="17">
    <source>
        <dbReference type="Proteomes" id="UP000708208"/>
    </source>
</evidence>
<dbReference type="InterPro" id="IPR000760">
    <property type="entry name" value="Inositol_monophosphatase-like"/>
</dbReference>
<evidence type="ECO:0000256" key="1">
    <source>
        <dbReference type="ARBA" id="ARBA00001033"/>
    </source>
</evidence>
<feature type="binding site" evidence="14">
    <location>
        <position position="152"/>
    </location>
    <ligand>
        <name>Mg(2+)</name>
        <dbReference type="ChEBI" id="CHEBI:18420"/>
        <label>1</label>
        <note>catalytic</note>
    </ligand>
</feature>
<evidence type="ECO:0000256" key="15">
    <source>
        <dbReference type="SAM" id="Phobius"/>
    </source>
</evidence>
<dbReference type="CDD" id="cd01640">
    <property type="entry name" value="IPPase"/>
    <property type="match status" value="1"/>
</dbReference>
<evidence type="ECO:0000256" key="8">
    <source>
        <dbReference type="ARBA" id="ARBA00022723"/>
    </source>
</evidence>
<organism evidence="16 17">
    <name type="scientific">Allacma fusca</name>
    <dbReference type="NCBI Taxonomy" id="39272"/>
    <lineage>
        <taxon>Eukaryota</taxon>
        <taxon>Metazoa</taxon>
        <taxon>Ecdysozoa</taxon>
        <taxon>Arthropoda</taxon>
        <taxon>Hexapoda</taxon>
        <taxon>Collembola</taxon>
        <taxon>Symphypleona</taxon>
        <taxon>Sminthuridae</taxon>
        <taxon>Allacma</taxon>
    </lineage>
</organism>
<feature type="binding site" evidence="14">
    <location>
        <position position="328"/>
    </location>
    <ligand>
        <name>Mg(2+)</name>
        <dbReference type="ChEBI" id="CHEBI:18420"/>
        <label>1</label>
        <note>catalytic</note>
    </ligand>
</feature>
<keyword evidence="10 14" id="KW-0460">Magnesium</keyword>
<dbReference type="EMBL" id="CAJVCH010571056">
    <property type="protein sequence ID" value="CAG7836498.1"/>
    <property type="molecule type" value="Genomic_DNA"/>
</dbReference>
<evidence type="ECO:0000256" key="5">
    <source>
        <dbReference type="ARBA" id="ARBA00009759"/>
    </source>
</evidence>
<evidence type="ECO:0000256" key="6">
    <source>
        <dbReference type="ARBA" id="ARBA00013106"/>
    </source>
</evidence>
<keyword evidence="17" id="KW-1185">Reference proteome</keyword>
<evidence type="ECO:0000256" key="14">
    <source>
        <dbReference type="PIRSR" id="PIRSR600760-2"/>
    </source>
</evidence>
<evidence type="ECO:0000256" key="9">
    <source>
        <dbReference type="ARBA" id="ARBA00022801"/>
    </source>
</evidence>
<dbReference type="GO" id="GO:0008254">
    <property type="term" value="F:3'-nucleotidase activity"/>
    <property type="evidence" value="ECO:0007669"/>
    <property type="project" value="TreeGrafter"/>
</dbReference>
<sequence>MEYRKEDIGGKNHLNSDFCSKMNFGGAVRINKCGISILLALAILLLLFTYNTHKSSSNSSSPLTSTKFLKKAINDGSNISAKSLLIAAVDVAERGGQEVVQVRASSNDLGQQVKGKTKEGAQDRVTQGDFRSHRVMYYGLRKAFPQVKVISEEHMANTDTRDIEVPTNVNNEISNIVIGDTNISAEDISVWIDPLDATQEYTENLLEYVTTMVCVAVKGVPIIGVIHKPFPPVQTYWAIVGYGHSQNLDVAKKSEKSEEKGSTVSKSPTKIVVSRSHAGSVRNLTEQILGSKQTFEIKTAAGAGYKVLEVIKGNADAYLHVTNIKKWDLCAGNAILNALEGTMVTLNGEKLDYSPDTDPMNSKGILAYIKSSELSDKFKESPLYIES</sequence>
<evidence type="ECO:0000256" key="2">
    <source>
        <dbReference type="ARBA" id="ARBA00001946"/>
    </source>
</evidence>
<feature type="binding site" evidence="14">
    <location>
        <position position="193"/>
    </location>
    <ligand>
        <name>Mg(2+)</name>
        <dbReference type="ChEBI" id="CHEBI:18420"/>
        <label>1</label>
        <note>catalytic</note>
    </ligand>
</feature>
<evidence type="ECO:0000256" key="7">
    <source>
        <dbReference type="ARBA" id="ARBA00022692"/>
    </source>
</evidence>
<dbReference type="GO" id="GO:0012505">
    <property type="term" value="C:endomembrane system"/>
    <property type="evidence" value="ECO:0007669"/>
    <property type="project" value="TreeGrafter"/>
</dbReference>
<dbReference type="Proteomes" id="UP000708208">
    <property type="component" value="Unassembled WGS sequence"/>
</dbReference>
<comment type="catalytic activity">
    <reaction evidence="1">
        <text>a myo-inositol phosphate + H2O = myo-inositol + phosphate</text>
        <dbReference type="Rhea" id="RHEA:24056"/>
        <dbReference type="ChEBI" id="CHEBI:15377"/>
        <dbReference type="ChEBI" id="CHEBI:17268"/>
        <dbReference type="ChEBI" id="CHEBI:43474"/>
        <dbReference type="ChEBI" id="CHEBI:84139"/>
        <dbReference type="EC" id="3.1.3.25"/>
    </reaction>
</comment>
<dbReference type="Pfam" id="PF00459">
    <property type="entry name" value="Inositol_P"/>
    <property type="match status" value="1"/>
</dbReference>
<dbReference type="GO" id="GO:0052834">
    <property type="term" value="F:inositol monophosphate phosphatase activity"/>
    <property type="evidence" value="ECO:0007669"/>
    <property type="project" value="UniProtKB-EC"/>
</dbReference>
<comment type="caution">
    <text evidence="16">The sequence shown here is derived from an EMBL/GenBank/DDBJ whole genome shotgun (WGS) entry which is preliminary data.</text>
</comment>
<keyword evidence="9" id="KW-0378">Hydrolase</keyword>
<dbReference type="AlphaFoldDB" id="A0A8J2LR33"/>
<keyword evidence="12 15" id="KW-0472">Membrane</keyword>
<proteinExistence type="inferred from homology"/>
<dbReference type="FunFam" id="3.30.540.10:FF:000012">
    <property type="entry name" value="Blast:Putative inositol monophosphatase 3"/>
    <property type="match status" value="1"/>
</dbReference>
<accession>A0A8J2LR33</accession>
<protein>
    <recommendedName>
        <fullName evidence="6">inositol-phosphate phosphatase</fullName>
        <ecNumber evidence="6">3.1.3.25</ecNumber>
    </recommendedName>
    <alternativeName>
        <fullName evidence="13">Myo-inositol monophosphatase A3</fullName>
    </alternativeName>
</protein>
<comment type="similarity">
    <text evidence="5">Belongs to the inositol monophosphatase superfamily.</text>
</comment>
<evidence type="ECO:0000256" key="3">
    <source>
        <dbReference type="ARBA" id="ARBA00004167"/>
    </source>
</evidence>
<dbReference type="PANTHER" id="PTHR43028">
    <property type="entry name" value="3'(2'),5'-BISPHOSPHATE NUCLEOTIDASE 1"/>
    <property type="match status" value="1"/>
</dbReference>
<evidence type="ECO:0000256" key="4">
    <source>
        <dbReference type="ARBA" id="ARBA00005152"/>
    </source>
</evidence>
<keyword evidence="11 15" id="KW-1133">Transmembrane helix</keyword>
<dbReference type="GO" id="GO:0016020">
    <property type="term" value="C:membrane"/>
    <property type="evidence" value="ECO:0007669"/>
    <property type="project" value="UniProtKB-SubCell"/>
</dbReference>
<evidence type="ECO:0000256" key="11">
    <source>
        <dbReference type="ARBA" id="ARBA00022989"/>
    </source>
</evidence>
<evidence type="ECO:0000256" key="10">
    <source>
        <dbReference type="ARBA" id="ARBA00022842"/>
    </source>
</evidence>
<evidence type="ECO:0000256" key="12">
    <source>
        <dbReference type="ARBA" id="ARBA00023136"/>
    </source>
</evidence>
<dbReference type="InterPro" id="IPR050725">
    <property type="entry name" value="CysQ/Inositol_MonoPase"/>
</dbReference>
<name>A0A8J2LR33_9HEXA</name>
<keyword evidence="7 15" id="KW-0812">Transmembrane</keyword>
<comment type="pathway">
    <text evidence="4">Polyol metabolism; myo-inositol biosynthesis; myo-inositol from D-glucose 6-phosphate: step 2/2.</text>
</comment>
<dbReference type="GO" id="GO:0005737">
    <property type="term" value="C:cytoplasm"/>
    <property type="evidence" value="ECO:0007669"/>
    <property type="project" value="UniProtKB-ARBA"/>
</dbReference>
<reference evidence="16" key="1">
    <citation type="submission" date="2021-06" db="EMBL/GenBank/DDBJ databases">
        <authorList>
            <person name="Hodson N. C."/>
            <person name="Mongue J. A."/>
            <person name="Jaron S. K."/>
        </authorList>
    </citation>
    <scope>NUCLEOTIDE SEQUENCE</scope>
</reference>
<dbReference type="EC" id="3.1.3.25" evidence="6"/>
<dbReference type="GO" id="GO:0046872">
    <property type="term" value="F:metal ion binding"/>
    <property type="evidence" value="ECO:0007669"/>
    <property type="project" value="UniProtKB-KW"/>
</dbReference>
<gene>
    <name evidence="16" type="ORF">AFUS01_LOCUS45736</name>
</gene>
<keyword evidence="8 14" id="KW-0479">Metal-binding</keyword>
<dbReference type="OrthoDB" id="74460at2759"/>
<comment type="cofactor">
    <cofactor evidence="2 14">
        <name>Mg(2+)</name>
        <dbReference type="ChEBI" id="CHEBI:18420"/>
    </cofactor>
</comment>
<evidence type="ECO:0000256" key="13">
    <source>
        <dbReference type="ARBA" id="ARBA00042119"/>
    </source>
</evidence>
<feature type="transmembrane region" description="Helical" evidence="15">
    <location>
        <begin position="30"/>
        <end position="50"/>
    </location>
</feature>
<feature type="binding site" evidence="14">
    <location>
        <position position="196"/>
    </location>
    <ligand>
        <name>Mg(2+)</name>
        <dbReference type="ChEBI" id="CHEBI:18420"/>
        <label>1</label>
        <note>catalytic</note>
    </ligand>
</feature>
<dbReference type="PANTHER" id="PTHR43028:SF4">
    <property type="entry name" value="INOSITOL MONOPHOSPHATASE 3"/>
    <property type="match status" value="1"/>
</dbReference>